<organism evidence="1 2">
    <name type="scientific">Actinokineospora iranica</name>
    <dbReference type="NCBI Taxonomy" id="1271860"/>
    <lineage>
        <taxon>Bacteria</taxon>
        <taxon>Bacillati</taxon>
        <taxon>Actinomycetota</taxon>
        <taxon>Actinomycetes</taxon>
        <taxon>Pseudonocardiales</taxon>
        <taxon>Pseudonocardiaceae</taxon>
        <taxon>Actinokineospora</taxon>
    </lineage>
</organism>
<name>A0A1G6U8W3_9PSEU</name>
<dbReference type="EMBL" id="FMZZ01000010">
    <property type="protein sequence ID" value="SDD37684.1"/>
    <property type="molecule type" value="Genomic_DNA"/>
</dbReference>
<reference evidence="2" key="1">
    <citation type="submission" date="2016-10" db="EMBL/GenBank/DDBJ databases">
        <authorList>
            <person name="Varghese N."/>
            <person name="Submissions S."/>
        </authorList>
    </citation>
    <scope>NUCLEOTIDE SEQUENCE [LARGE SCALE GENOMIC DNA]</scope>
    <source>
        <strain evidence="2">IBRC-M 10403</strain>
    </source>
</reference>
<keyword evidence="2" id="KW-1185">Reference proteome</keyword>
<gene>
    <name evidence="1" type="ORF">SAMN05216174_110163</name>
</gene>
<accession>A0A1G6U8W3</accession>
<proteinExistence type="predicted"/>
<evidence type="ECO:0000313" key="1">
    <source>
        <dbReference type="EMBL" id="SDD37684.1"/>
    </source>
</evidence>
<dbReference type="Proteomes" id="UP000199501">
    <property type="component" value="Unassembled WGS sequence"/>
</dbReference>
<protein>
    <submittedName>
        <fullName evidence="1">Uncharacterized protein</fullName>
    </submittedName>
</protein>
<sequence length="299" mass="30430">MLLLCAPAHAAPDRVDFDAGTAMGIPEPTAVQGFLRNTVLCPEGKSPYGGGAAVVGEGTRDFKTTIQESSPGTIGGGARTLWLASVRNNDSAAHTVGVFATCADKLAGYQKVSKTIAIPAGSAERTTVICPSGKVALGGGAAVVGEGTRDFKTTIQETTPGTVGGGAYSLWGVSIRNDDNASHTVGFTVVCADPPAGYELVRRDLTVPAGGFLRDIVRCPSGKVALGGGAAVVGEGSQDFKTAIQETAPGTVGANDQSVWLTALRNGDAKSHQIGLFAACTNPPSGYHRARQDYSVPGV</sequence>
<dbReference type="AlphaFoldDB" id="A0A1G6U8W3"/>
<evidence type="ECO:0000313" key="2">
    <source>
        <dbReference type="Proteomes" id="UP000199501"/>
    </source>
</evidence>